<reference evidence="1" key="1">
    <citation type="journal article" date="2015" name="Proc. Natl. Acad. Sci. U.S.A.">
        <title>Networks of energetic and metabolic interactions define dynamics in microbial communities.</title>
        <authorList>
            <person name="Embree M."/>
            <person name="Liu J.K."/>
            <person name="Al-Bassam M.M."/>
            <person name="Zengler K."/>
        </authorList>
    </citation>
    <scope>NUCLEOTIDE SEQUENCE</scope>
</reference>
<accession>A0A0W8FQ53</accession>
<proteinExistence type="predicted"/>
<dbReference type="InterPro" id="IPR053728">
    <property type="entry name" value="Alginate_Permeability_Chnl"/>
</dbReference>
<gene>
    <name evidence="1" type="ORF">ASZ90_007159</name>
</gene>
<evidence type="ECO:0008006" key="2">
    <source>
        <dbReference type="Google" id="ProtNLM"/>
    </source>
</evidence>
<organism evidence="1">
    <name type="scientific">hydrocarbon metagenome</name>
    <dbReference type="NCBI Taxonomy" id="938273"/>
    <lineage>
        <taxon>unclassified sequences</taxon>
        <taxon>metagenomes</taxon>
        <taxon>ecological metagenomes</taxon>
    </lineage>
</organism>
<dbReference type="Gene3D" id="2.40.160.100">
    <property type="match status" value="1"/>
</dbReference>
<sequence length="479" mass="53036">MKKLWLVLLSLGLIMAFSVSAFAVDVKVSAEYYAAGLYLNKVSVDSGYDDQQKREWEEPPSTAFYFQRLRMGVDFIVSPCLKLVTRFDAMERIWGGARSSGYGGRDDDDYYELSANSAGTRAENENIAFDLVYIDYIAPVGQFKVGYQLDRVWGTVFGDRANGNPAGQIQYWKSFGPATLFVGYAKEVDNSWSAVSVNYGINATRTDRDLDSYRLGAIYNFKTSQVMGETGVLFTYDRDATCRGKACDSYMSNIYIIDPYVKAKIGPVALQAEAQYWFGDAKKFEGYVTGEQNVSISALSVYLDATANFGMFTVGGSAAYLSGDDYGSEDTIGGGINTAGLDWNPCLILFNQDLLYWVGPITGHTVSVVNNEMSNAWFGQLRAGVKPTPQLDILLAVSYAQADKKNRNPYIDYNSTYPGGTYGTEIDLTGTYKITNNLTYMLGIGYLFTGDNFKGKDRAGEGYKIQDDFIVINKLTLTF</sequence>
<dbReference type="AlphaFoldDB" id="A0A0W8FQ53"/>
<comment type="caution">
    <text evidence="1">The sequence shown here is derived from an EMBL/GenBank/DDBJ whole genome shotgun (WGS) entry which is preliminary data.</text>
</comment>
<protein>
    <recommendedName>
        <fullName evidence="2">Alginate export domain-containing protein</fullName>
    </recommendedName>
</protein>
<dbReference type="EMBL" id="LNQE01000923">
    <property type="protein sequence ID" value="KUG23050.1"/>
    <property type="molecule type" value="Genomic_DNA"/>
</dbReference>
<evidence type="ECO:0000313" key="1">
    <source>
        <dbReference type="EMBL" id="KUG23050.1"/>
    </source>
</evidence>
<name>A0A0W8FQ53_9ZZZZ</name>